<evidence type="ECO:0000313" key="2">
    <source>
        <dbReference type="Proteomes" id="UP000054217"/>
    </source>
</evidence>
<evidence type="ECO:0000313" key="1">
    <source>
        <dbReference type="EMBL" id="KIO08108.1"/>
    </source>
</evidence>
<dbReference type="EMBL" id="KN831958">
    <property type="protein sequence ID" value="KIO08108.1"/>
    <property type="molecule type" value="Genomic_DNA"/>
</dbReference>
<keyword evidence="2" id="KW-1185">Reference proteome</keyword>
<accession>A0A0C3JGB3</accession>
<dbReference type="HOGENOM" id="CLU_1579169_0_0_1"/>
<gene>
    <name evidence="1" type="ORF">M404DRAFT_23385</name>
</gene>
<proteinExistence type="predicted"/>
<dbReference type="InParanoid" id="A0A0C3JGB3"/>
<dbReference type="Proteomes" id="UP000054217">
    <property type="component" value="Unassembled WGS sequence"/>
</dbReference>
<sequence>MAKVQPNFSPLPIPQRHLHLTLHYPLLWLPLHPHPHLVFHRSRYPRGISVLFYVIHFPGFLHTCTHTRWCRRFIHKNRLRLLQVFLSQPAFHALEDYLRAADIEEQKCNWMHEAEVEAGLIFHKDREGLVPKEMLLGGILEGETTEIIEELSAQREFQRIFSFPHTLCP</sequence>
<name>A0A0C3JGB3_PISTI</name>
<dbReference type="AlphaFoldDB" id="A0A0C3JGB3"/>
<dbReference type="OrthoDB" id="3052674at2759"/>
<protein>
    <submittedName>
        <fullName evidence="1">Uncharacterized protein</fullName>
    </submittedName>
</protein>
<reference evidence="1 2" key="1">
    <citation type="submission" date="2014-04" db="EMBL/GenBank/DDBJ databases">
        <authorList>
            <consortium name="DOE Joint Genome Institute"/>
            <person name="Kuo A."/>
            <person name="Kohler A."/>
            <person name="Costa M.D."/>
            <person name="Nagy L.G."/>
            <person name="Floudas D."/>
            <person name="Copeland A."/>
            <person name="Barry K.W."/>
            <person name="Cichocki N."/>
            <person name="Veneault-Fourrey C."/>
            <person name="LaButti K."/>
            <person name="Lindquist E.A."/>
            <person name="Lipzen A."/>
            <person name="Lundell T."/>
            <person name="Morin E."/>
            <person name="Murat C."/>
            <person name="Sun H."/>
            <person name="Tunlid A."/>
            <person name="Henrissat B."/>
            <person name="Grigoriev I.V."/>
            <person name="Hibbett D.S."/>
            <person name="Martin F."/>
            <person name="Nordberg H.P."/>
            <person name="Cantor M.N."/>
            <person name="Hua S.X."/>
        </authorList>
    </citation>
    <scope>NUCLEOTIDE SEQUENCE [LARGE SCALE GENOMIC DNA]</scope>
    <source>
        <strain evidence="1 2">Marx 270</strain>
    </source>
</reference>
<reference evidence="2" key="2">
    <citation type="submission" date="2015-01" db="EMBL/GenBank/DDBJ databases">
        <title>Evolutionary Origins and Diversification of the Mycorrhizal Mutualists.</title>
        <authorList>
            <consortium name="DOE Joint Genome Institute"/>
            <consortium name="Mycorrhizal Genomics Consortium"/>
            <person name="Kohler A."/>
            <person name="Kuo A."/>
            <person name="Nagy L.G."/>
            <person name="Floudas D."/>
            <person name="Copeland A."/>
            <person name="Barry K.W."/>
            <person name="Cichocki N."/>
            <person name="Veneault-Fourrey C."/>
            <person name="LaButti K."/>
            <person name="Lindquist E.A."/>
            <person name="Lipzen A."/>
            <person name="Lundell T."/>
            <person name="Morin E."/>
            <person name="Murat C."/>
            <person name="Riley R."/>
            <person name="Ohm R."/>
            <person name="Sun H."/>
            <person name="Tunlid A."/>
            <person name="Henrissat B."/>
            <person name="Grigoriev I.V."/>
            <person name="Hibbett D.S."/>
            <person name="Martin F."/>
        </authorList>
    </citation>
    <scope>NUCLEOTIDE SEQUENCE [LARGE SCALE GENOMIC DNA]</scope>
    <source>
        <strain evidence="2">Marx 270</strain>
    </source>
</reference>
<organism evidence="1 2">
    <name type="scientific">Pisolithus tinctorius Marx 270</name>
    <dbReference type="NCBI Taxonomy" id="870435"/>
    <lineage>
        <taxon>Eukaryota</taxon>
        <taxon>Fungi</taxon>
        <taxon>Dikarya</taxon>
        <taxon>Basidiomycota</taxon>
        <taxon>Agaricomycotina</taxon>
        <taxon>Agaricomycetes</taxon>
        <taxon>Agaricomycetidae</taxon>
        <taxon>Boletales</taxon>
        <taxon>Sclerodermatineae</taxon>
        <taxon>Pisolithaceae</taxon>
        <taxon>Pisolithus</taxon>
    </lineage>
</organism>